<evidence type="ECO:0000313" key="3">
    <source>
        <dbReference type="Proteomes" id="UP000223777"/>
    </source>
</evidence>
<gene>
    <name evidence="2" type="ORF">CN984_11915</name>
</gene>
<evidence type="ECO:0000256" key="1">
    <source>
        <dbReference type="SAM" id="MobiDB-lite"/>
    </source>
</evidence>
<protein>
    <submittedName>
        <fullName evidence="2">Uncharacterized protein</fullName>
    </submittedName>
</protein>
<sequence length="389" mass="43827">MTNLEKKQDLQKGKSFVTLTGKVKISDKTFGGEITSPTSGYKYTRINLGIETAEGNVVYGEMMGGYQPTNPVIFAMDKANQALQVNWADRLNESVVESIADFKLHKVGVEKGEDGRTIIKKFLSPMDVEAYIKEHLKDGMEVTVKGSFGFSEYKEDTQRKFLIQNIFLAYQKRDEETKELLPVDYRADFVQTVLIDEDSFKRITPADAKEGEVVVQAKVVDYVSKRDNVVIKKNMTFSLPIVVKINKENPEMTEKILNLLFKVKKGRVRELGIEGHIIEGYEKQDVGSADIKLSAEIQELIAMGLYSEEEAKKKMTVRGNKVSKLVFDRPLLVKDEKNPNGTLDMNDDKYKAEDLIVELPEKEEADPLADMQDEGSSAGNNDWMKALGV</sequence>
<dbReference type="EMBL" id="NUIL01000015">
    <property type="protein sequence ID" value="PGO29149.1"/>
    <property type="molecule type" value="Genomic_DNA"/>
</dbReference>
<dbReference type="Proteomes" id="UP000223777">
    <property type="component" value="Unassembled WGS sequence"/>
</dbReference>
<proteinExistence type="predicted"/>
<feature type="compositionally biased region" description="Acidic residues" evidence="1">
    <location>
        <begin position="363"/>
        <end position="373"/>
    </location>
</feature>
<accession>A0A2A7FPA4</accession>
<dbReference type="RefSeq" id="WP_097883427.1">
    <property type="nucleotide sequence ID" value="NZ_NUIL01000015.1"/>
</dbReference>
<organism evidence="2 3">
    <name type="scientific">Bacillus cereus</name>
    <dbReference type="NCBI Taxonomy" id="1396"/>
    <lineage>
        <taxon>Bacteria</taxon>
        <taxon>Bacillati</taxon>
        <taxon>Bacillota</taxon>
        <taxon>Bacilli</taxon>
        <taxon>Bacillales</taxon>
        <taxon>Bacillaceae</taxon>
        <taxon>Bacillus</taxon>
        <taxon>Bacillus cereus group</taxon>
    </lineage>
</organism>
<feature type="region of interest" description="Disordered" evidence="1">
    <location>
        <begin position="361"/>
        <end position="389"/>
    </location>
</feature>
<dbReference type="AlphaFoldDB" id="A0A2A7FPA4"/>
<comment type="caution">
    <text evidence="2">The sequence shown here is derived from an EMBL/GenBank/DDBJ whole genome shotgun (WGS) entry which is preliminary data.</text>
</comment>
<reference evidence="2 3" key="1">
    <citation type="submission" date="2017-09" db="EMBL/GenBank/DDBJ databases">
        <title>Large-scale bioinformatics analysis of Bacillus genomes uncovers conserved roles of natural products in bacterial physiology.</title>
        <authorList>
            <consortium name="Agbiome Team Llc"/>
            <person name="Bleich R.M."/>
            <person name="Grubbs K.J."/>
            <person name="Santa Maria K.C."/>
            <person name="Allen S.E."/>
            <person name="Farag S."/>
            <person name="Shank E.A."/>
            <person name="Bowers A."/>
        </authorList>
    </citation>
    <scope>NUCLEOTIDE SEQUENCE [LARGE SCALE GENOMIC DNA]</scope>
    <source>
        <strain evidence="2 3">AFS050027</strain>
    </source>
</reference>
<evidence type="ECO:0000313" key="2">
    <source>
        <dbReference type="EMBL" id="PGO29149.1"/>
    </source>
</evidence>
<name>A0A2A7FPA4_BACCE</name>